<dbReference type="NCBIfam" id="NF006134">
    <property type="entry name" value="PRK08279.1"/>
    <property type="match status" value="1"/>
</dbReference>
<dbReference type="InterPro" id="IPR020845">
    <property type="entry name" value="AMP-binding_CS"/>
</dbReference>
<dbReference type="GO" id="GO:0005524">
    <property type="term" value="F:ATP binding"/>
    <property type="evidence" value="ECO:0007669"/>
    <property type="project" value="UniProtKB-KW"/>
</dbReference>
<dbReference type="RefSeq" id="WP_184269830.1">
    <property type="nucleotide sequence ID" value="NZ_JACHKY010000003.1"/>
</dbReference>
<evidence type="ECO:0000259" key="14">
    <source>
        <dbReference type="Pfam" id="PF00501"/>
    </source>
</evidence>
<feature type="domain" description="AMP-dependent synthetase/ligase" evidence="14">
    <location>
        <begin position="40"/>
        <end position="389"/>
    </location>
</feature>
<evidence type="ECO:0000256" key="5">
    <source>
        <dbReference type="ARBA" id="ARBA00022598"/>
    </source>
</evidence>
<dbReference type="FunFam" id="3.40.50.12780:FF:000019">
    <property type="entry name" value="Long-chain fatty acid transporter"/>
    <property type="match status" value="1"/>
</dbReference>
<evidence type="ECO:0000256" key="2">
    <source>
        <dbReference type="ARBA" id="ARBA00006432"/>
    </source>
</evidence>
<dbReference type="Pfam" id="PF00501">
    <property type="entry name" value="AMP-binding"/>
    <property type="match status" value="1"/>
</dbReference>
<dbReference type="Pfam" id="PF13193">
    <property type="entry name" value="AMP-binding_C"/>
    <property type="match status" value="1"/>
</dbReference>
<evidence type="ECO:0000256" key="6">
    <source>
        <dbReference type="ARBA" id="ARBA00022692"/>
    </source>
</evidence>
<keyword evidence="8" id="KW-0067">ATP-binding</keyword>
<dbReference type="AlphaFoldDB" id="A0A7W7IQ02"/>
<comment type="similarity">
    <text evidence="2">Belongs to the ATP-dependent AMP-binding enzyme family.</text>
</comment>
<evidence type="ECO:0000313" key="17">
    <source>
        <dbReference type="Proteomes" id="UP000539957"/>
    </source>
</evidence>
<comment type="subcellular location">
    <subcellularLocation>
        <location evidence="1">Cell membrane</location>
        <topology evidence="1">Multi-pass membrane protein</topology>
    </subcellularLocation>
    <subcellularLocation>
        <location evidence="13">Peroxisome membrane</location>
    </subcellularLocation>
</comment>
<evidence type="ECO:0000256" key="10">
    <source>
        <dbReference type="ARBA" id="ARBA00023055"/>
    </source>
</evidence>
<dbReference type="InterPro" id="IPR000873">
    <property type="entry name" value="AMP-dep_synth/lig_dom"/>
</dbReference>
<gene>
    <name evidence="16" type="ORF">HNP32_002148</name>
</gene>
<dbReference type="FunFam" id="3.30.300.30:FF:000002">
    <property type="entry name" value="Long-chain fatty acid transport protein 1"/>
    <property type="match status" value="1"/>
</dbReference>
<dbReference type="GO" id="GO:0005324">
    <property type="term" value="F:long-chain fatty acid transmembrane transporter activity"/>
    <property type="evidence" value="ECO:0007669"/>
    <property type="project" value="TreeGrafter"/>
</dbReference>
<keyword evidence="5 16" id="KW-0436">Ligase</keyword>
<keyword evidence="12" id="KW-0576">Peroxisome</keyword>
<reference evidence="16 17" key="1">
    <citation type="submission" date="2020-08" db="EMBL/GenBank/DDBJ databases">
        <title>Functional genomics of gut bacteria from endangered species of beetles.</title>
        <authorList>
            <person name="Carlos-Shanley C."/>
        </authorList>
    </citation>
    <scope>NUCLEOTIDE SEQUENCE [LARGE SCALE GENOMIC DNA]</scope>
    <source>
        <strain evidence="16 17">S00123</strain>
    </source>
</reference>
<evidence type="ECO:0000256" key="9">
    <source>
        <dbReference type="ARBA" id="ARBA00022989"/>
    </source>
</evidence>
<feature type="domain" description="AMP-binding enzyme C-terminal" evidence="15">
    <location>
        <begin position="478"/>
        <end position="552"/>
    </location>
</feature>
<dbReference type="PROSITE" id="PS00455">
    <property type="entry name" value="AMP_BINDING"/>
    <property type="match status" value="1"/>
</dbReference>
<evidence type="ECO:0000256" key="4">
    <source>
        <dbReference type="ARBA" id="ARBA00022475"/>
    </source>
</evidence>
<evidence type="ECO:0000256" key="12">
    <source>
        <dbReference type="ARBA" id="ARBA00023140"/>
    </source>
</evidence>
<organism evidence="16 17">
    <name type="scientific">Brevundimonas bullata</name>
    <dbReference type="NCBI Taxonomy" id="13160"/>
    <lineage>
        <taxon>Bacteria</taxon>
        <taxon>Pseudomonadati</taxon>
        <taxon>Pseudomonadota</taxon>
        <taxon>Alphaproteobacteria</taxon>
        <taxon>Caulobacterales</taxon>
        <taxon>Caulobacteraceae</taxon>
        <taxon>Brevundimonas</taxon>
    </lineage>
</organism>
<keyword evidence="6" id="KW-0812">Transmembrane</keyword>
<protein>
    <submittedName>
        <fullName evidence="16">Fatty-acyl-CoA synthase</fullName>
        <ecNumber evidence="16">6.2.1.-</ecNumber>
    </submittedName>
</protein>
<keyword evidence="3" id="KW-0813">Transport</keyword>
<evidence type="ECO:0000313" key="16">
    <source>
        <dbReference type="EMBL" id="MBB4798404.1"/>
    </source>
</evidence>
<keyword evidence="10" id="KW-0445">Lipid transport</keyword>
<dbReference type="SUPFAM" id="SSF56801">
    <property type="entry name" value="Acetyl-CoA synthetase-like"/>
    <property type="match status" value="1"/>
</dbReference>
<evidence type="ECO:0000259" key="15">
    <source>
        <dbReference type="Pfam" id="PF13193"/>
    </source>
</evidence>
<keyword evidence="7" id="KW-0547">Nucleotide-binding</keyword>
<dbReference type="PANTHER" id="PTHR43107:SF15">
    <property type="entry name" value="FATTY ACID TRANSPORT PROTEIN 3, ISOFORM A"/>
    <property type="match status" value="1"/>
</dbReference>
<name>A0A7W7IQ02_9CAUL</name>
<comment type="caution">
    <text evidence="16">The sequence shown here is derived from an EMBL/GenBank/DDBJ whole genome shotgun (WGS) entry which is preliminary data.</text>
</comment>
<dbReference type="InterPro" id="IPR045851">
    <property type="entry name" value="AMP-bd_C_sf"/>
</dbReference>
<keyword evidence="17" id="KW-1185">Reference proteome</keyword>
<dbReference type="Gene3D" id="3.40.50.12780">
    <property type="entry name" value="N-terminal domain of ligase-like"/>
    <property type="match status" value="1"/>
</dbReference>
<dbReference type="EC" id="6.2.1.-" evidence="16"/>
<accession>A0A7W7IQ02</accession>
<evidence type="ECO:0000256" key="7">
    <source>
        <dbReference type="ARBA" id="ARBA00022741"/>
    </source>
</evidence>
<dbReference type="EMBL" id="JACHKY010000003">
    <property type="protein sequence ID" value="MBB4798404.1"/>
    <property type="molecule type" value="Genomic_DNA"/>
</dbReference>
<keyword evidence="9" id="KW-1133">Transmembrane helix</keyword>
<evidence type="ECO:0000256" key="1">
    <source>
        <dbReference type="ARBA" id="ARBA00004651"/>
    </source>
</evidence>
<evidence type="ECO:0000256" key="8">
    <source>
        <dbReference type="ARBA" id="ARBA00022840"/>
    </source>
</evidence>
<dbReference type="InterPro" id="IPR025110">
    <property type="entry name" value="AMP-bd_C"/>
</dbReference>
<evidence type="ECO:0000256" key="13">
    <source>
        <dbReference type="ARBA" id="ARBA00046271"/>
    </source>
</evidence>
<sequence length="599" mass="66731">MGLAANIRRDIRFASGLYRLLKRIKPITLDSDVLVCDDIEEAVDKFPDNVALEDEHRRLTYRELDALANRYAHWAKARNLKRSDVIALVMHNRVEYLAAWIGFSKVGVATALINTNLTGQALAHCLTISNAFNVVTDQDCWRAVEEARPFVDRNLMSWVHGLADEDETNDRRDIDNAVRSASSVRPDKSLRSGLTNRDTALFIFTSGTTGLPKAARIPHSRARTYMRAFAGATASTPKDALYNCLPLYHSTGGLVGVGSILLNGGRMIIRRRFSSTNFWPDVKASGATMFVYIGELCRYLVNCPPNEDERAHRLRLAFGNGLRPDVWSEFQKRFGIKDIMEFYGSTEGNVSLFNFDGKAGAIGRVPSYLKSQINIRLIALDPETGEPLRRADGMCQLVSVGETGEAIGQIAADIRHDFSGYADKKASEKKILTDVFKKGDRWFRTGDLMRQDRDGYFYFMDRLGDTYRWKGENVSTAEVEQRLHDAPGVQEVIAYGVVVPGQEGKAGMAGLVMEGKFDPAAFAAYADEQLPAYARPVFLRLMKSAETTGTFKYRKVDLVADGFDLEKVEGAVYVRGGKTGYQKLTAKAYQAILSGETRL</sequence>
<keyword evidence="4" id="KW-1003">Cell membrane</keyword>
<keyword evidence="11" id="KW-0472">Membrane</keyword>
<dbReference type="InterPro" id="IPR042099">
    <property type="entry name" value="ANL_N_sf"/>
</dbReference>
<proteinExistence type="inferred from homology"/>
<evidence type="ECO:0000256" key="11">
    <source>
        <dbReference type="ARBA" id="ARBA00023136"/>
    </source>
</evidence>
<dbReference type="GO" id="GO:0004467">
    <property type="term" value="F:long-chain fatty acid-CoA ligase activity"/>
    <property type="evidence" value="ECO:0007669"/>
    <property type="project" value="TreeGrafter"/>
</dbReference>
<dbReference type="GO" id="GO:0044539">
    <property type="term" value="P:long-chain fatty acid import into cell"/>
    <property type="evidence" value="ECO:0007669"/>
    <property type="project" value="TreeGrafter"/>
</dbReference>
<dbReference type="Gene3D" id="3.30.300.30">
    <property type="match status" value="1"/>
</dbReference>
<evidence type="ECO:0000256" key="3">
    <source>
        <dbReference type="ARBA" id="ARBA00022448"/>
    </source>
</evidence>
<dbReference type="GO" id="GO:0005886">
    <property type="term" value="C:plasma membrane"/>
    <property type="evidence" value="ECO:0007669"/>
    <property type="project" value="UniProtKB-SubCell"/>
</dbReference>
<dbReference type="Proteomes" id="UP000539957">
    <property type="component" value="Unassembled WGS sequence"/>
</dbReference>
<dbReference type="PANTHER" id="PTHR43107">
    <property type="entry name" value="LONG-CHAIN FATTY ACID TRANSPORT PROTEIN"/>
    <property type="match status" value="1"/>
</dbReference>